<keyword evidence="2" id="KW-1185">Reference proteome</keyword>
<name>A0A183CZI0_9BILA</name>
<accession>A0A183CZI0</accession>
<dbReference type="AlphaFoldDB" id="A0A183CZI0"/>
<proteinExistence type="predicted"/>
<organism evidence="3">
    <name type="scientific">Gongylonema pulchrum</name>
    <dbReference type="NCBI Taxonomy" id="637853"/>
    <lineage>
        <taxon>Eukaryota</taxon>
        <taxon>Metazoa</taxon>
        <taxon>Ecdysozoa</taxon>
        <taxon>Nematoda</taxon>
        <taxon>Chromadorea</taxon>
        <taxon>Rhabditida</taxon>
        <taxon>Spirurina</taxon>
        <taxon>Spiruromorpha</taxon>
        <taxon>Spiruroidea</taxon>
        <taxon>Gongylonematidae</taxon>
        <taxon>Gongylonema</taxon>
    </lineage>
</organism>
<protein>
    <submittedName>
        <fullName evidence="1 3">Uncharacterized protein</fullName>
    </submittedName>
</protein>
<sequence length="67" mass="7867">MSVFVPPALTTDLEERRPSRMYRRATKRKYSISHTVSHVKSVHGTVAAGEFSDYNKRFLLWYFNDSQ</sequence>
<dbReference type="WBParaSite" id="GPUH_0000187601-mRNA-1">
    <property type="protein sequence ID" value="GPUH_0000187601-mRNA-1"/>
    <property type="gene ID" value="GPUH_0000187601"/>
</dbReference>
<evidence type="ECO:0000313" key="3">
    <source>
        <dbReference type="WBParaSite" id="GPUH_0000187601-mRNA-1"/>
    </source>
</evidence>
<reference evidence="1 2" key="2">
    <citation type="submission" date="2018-11" db="EMBL/GenBank/DDBJ databases">
        <authorList>
            <consortium name="Pathogen Informatics"/>
        </authorList>
    </citation>
    <scope>NUCLEOTIDE SEQUENCE [LARGE SCALE GENOMIC DNA]</scope>
</reference>
<reference evidence="3" key="1">
    <citation type="submission" date="2016-06" db="UniProtKB">
        <authorList>
            <consortium name="WormBaseParasite"/>
        </authorList>
    </citation>
    <scope>IDENTIFICATION</scope>
</reference>
<evidence type="ECO:0000313" key="2">
    <source>
        <dbReference type="Proteomes" id="UP000271098"/>
    </source>
</evidence>
<dbReference type="Proteomes" id="UP000271098">
    <property type="component" value="Unassembled WGS sequence"/>
</dbReference>
<evidence type="ECO:0000313" key="1">
    <source>
        <dbReference type="EMBL" id="VDK31133.1"/>
    </source>
</evidence>
<gene>
    <name evidence="1" type="ORF">GPUH_LOCUS1871</name>
</gene>
<dbReference type="EMBL" id="UYRT01002505">
    <property type="protein sequence ID" value="VDK31133.1"/>
    <property type="molecule type" value="Genomic_DNA"/>
</dbReference>